<reference evidence="2" key="1">
    <citation type="journal article" date="2023" name="G3 (Bethesda)">
        <title>A reference genome for the long-term kleptoplast-retaining sea slug Elysia crispata morphotype clarki.</title>
        <authorList>
            <person name="Eastman K.E."/>
            <person name="Pendleton A.L."/>
            <person name="Shaikh M.A."/>
            <person name="Suttiyut T."/>
            <person name="Ogas R."/>
            <person name="Tomko P."/>
            <person name="Gavelis G."/>
            <person name="Widhalm J.R."/>
            <person name="Wisecaver J.H."/>
        </authorList>
    </citation>
    <scope>NUCLEOTIDE SEQUENCE</scope>
    <source>
        <strain evidence="2">ECLA1</strain>
    </source>
</reference>
<evidence type="ECO:0000256" key="1">
    <source>
        <dbReference type="SAM" id="MobiDB-lite"/>
    </source>
</evidence>
<gene>
    <name evidence="2" type="ORF">RRG08_063270</name>
</gene>
<feature type="compositionally biased region" description="Basic and acidic residues" evidence="1">
    <location>
        <begin position="67"/>
        <end position="76"/>
    </location>
</feature>
<sequence>MDHRTAKSSQYHALDSCCEISYCFDSCGNSNINPEEISLGRKPGLATWIGGLAVTVQDKSGIPTMLRPERPVAREHRWSRHAGPELNPRKPTGA</sequence>
<name>A0AAE1CJN8_9GAST</name>
<keyword evidence="3" id="KW-1185">Reference proteome</keyword>
<evidence type="ECO:0000313" key="2">
    <source>
        <dbReference type="EMBL" id="KAK3701017.1"/>
    </source>
</evidence>
<comment type="caution">
    <text evidence="2">The sequence shown here is derived from an EMBL/GenBank/DDBJ whole genome shotgun (WGS) entry which is preliminary data.</text>
</comment>
<organism evidence="2 3">
    <name type="scientific">Elysia crispata</name>
    <name type="common">lettuce slug</name>
    <dbReference type="NCBI Taxonomy" id="231223"/>
    <lineage>
        <taxon>Eukaryota</taxon>
        <taxon>Metazoa</taxon>
        <taxon>Spiralia</taxon>
        <taxon>Lophotrochozoa</taxon>
        <taxon>Mollusca</taxon>
        <taxon>Gastropoda</taxon>
        <taxon>Heterobranchia</taxon>
        <taxon>Euthyneura</taxon>
        <taxon>Panpulmonata</taxon>
        <taxon>Sacoglossa</taxon>
        <taxon>Placobranchoidea</taxon>
        <taxon>Plakobranchidae</taxon>
        <taxon>Elysia</taxon>
    </lineage>
</organism>
<dbReference type="EMBL" id="JAWDGP010007899">
    <property type="protein sequence ID" value="KAK3701017.1"/>
    <property type="molecule type" value="Genomic_DNA"/>
</dbReference>
<dbReference type="AlphaFoldDB" id="A0AAE1CJN8"/>
<feature type="region of interest" description="Disordered" evidence="1">
    <location>
        <begin position="62"/>
        <end position="94"/>
    </location>
</feature>
<evidence type="ECO:0000313" key="3">
    <source>
        <dbReference type="Proteomes" id="UP001283361"/>
    </source>
</evidence>
<proteinExistence type="predicted"/>
<accession>A0AAE1CJN8</accession>
<protein>
    <submittedName>
        <fullName evidence="2">Uncharacterized protein</fullName>
    </submittedName>
</protein>
<dbReference type="Proteomes" id="UP001283361">
    <property type="component" value="Unassembled WGS sequence"/>
</dbReference>